<keyword evidence="9" id="KW-0119">Carbohydrate metabolism</keyword>
<feature type="domain" description="Alpha-D-phosphohexomutase alpha/beta/alpha" evidence="19">
    <location>
        <begin position="109"/>
        <end position="175"/>
    </location>
</feature>
<evidence type="ECO:0000256" key="8">
    <source>
        <dbReference type="ARBA" id="ARBA00023235"/>
    </source>
</evidence>
<evidence type="ECO:0000256" key="6">
    <source>
        <dbReference type="ARBA" id="ARBA00022723"/>
    </source>
</evidence>
<feature type="domain" description="Alpha-D-phosphohexomutase C-terminal" evidence="18">
    <location>
        <begin position="456"/>
        <end position="529"/>
    </location>
</feature>
<dbReference type="Pfam" id="PF21404">
    <property type="entry name" value="AMG1_III"/>
    <property type="match status" value="1"/>
</dbReference>
<dbReference type="SUPFAM" id="SSF53738">
    <property type="entry name" value="Phosphoglucomutase, first 3 domains"/>
    <property type="match status" value="3"/>
</dbReference>
<comment type="caution">
    <text evidence="22">The sequence shown here is derived from an EMBL/GenBank/DDBJ whole genome shotgun (WGS) entry which is preliminary data.</text>
</comment>
<dbReference type="InterPro" id="IPR016055">
    <property type="entry name" value="A-D-PHexomutase_a/b/a-I/II/III"/>
</dbReference>
<feature type="binding site" evidence="16">
    <location>
        <begin position="376"/>
        <end position="378"/>
    </location>
    <ligand>
        <name>substrate</name>
    </ligand>
</feature>
<evidence type="ECO:0000256" key="5">
    <source>
        <dbReference type="ARBA" id="ARBA00022553"/>
    </source>
</evidence>
<comment type="catalytic activity">
    <reaction evidence="1 14">
        <text>N-acetyl-alpha-D-glucosamine 1-phosphate = N-acetyl-D-glucosamine 6-phosphate</text>
        <dbReference type="Rhea" id="RHEA:23804"/>
        <dbReference type="ChEBI" id="CHEBI:57513"/>
        <dbReference type="ChEBI" id="CHEBI:57776"/>
        <dbReference type="EC" id="5.4.2.3"/>
    </reaction>
</comment>
<keyword evidence="5" id="KW-0597">Phosphoprotein</keyword>
<keyword evidence="8 14" id="KW-0413">Isomerase</keyword>
<dbReference type="GO" id="GO:0006048">
    <property type="term" value="P:UDP-N-acetylglucosamine biosynthetic process"/>
    <property type="evidence" value="ECO:0007669"/>
    <property type="project" value="UniProtKB-UniRule"/>
</dbReference>
<dbReference type="Gene3D" id="3.30.310.50">
    <property type="entry name" value="Alpha-D-phosphohexomutase, C-terminal domain"/>
    <property type="match status" value="1"/>
</dbReference>
<dbReference type="InterPro" id="IPR016657">
    <property type="entry name" value="PAGM"/>
</dbReference>
<evidence type="ECO:0000256" key="15">
    <source>
        <dbReference type="PIRSR" id="PIRSR016408-1"/>
    </source>
</evidence>
<dbReference type="InterPro" id="IPR016066">
    <property type="entry name" value="A-D-PHexomutase_CS"/>
</dbReference>
<evidence type="ECO:0000256" key="4">
    <source>
        <dbReference type="ARBA" id="ARBA00012731"/>
    </source>
</evidence>
<gene>
    <name evidence="22" type="primary">PCM1</name>
    <name evidence="22" type="ORF">HETSPECPRED_009492</name>
</gene>
<keyword evidence="6 14" id="KW-0479">Metal-binding</keyword>
<evidence type="ECO:0000259" key="20">
    <source>
        <dbReference type="Pfam" id="PF21404"/>
    </source>
</evidence>
<dbReference type="PROSITE" id="PS00710">
    <property type="entry name" value="PGM_PMM"/>
    <property type="match status" value="1"/>
</dbReference>
<evidence type="ECO:0000256" key="11">
    <source>
        <dbReference type="ARBA" id="ARBA00031926"/>
    </source>
</evidence>
<dbReference type="InterPro" id="IPR036900">
    <property type="entry name" value="A-D-PHexomutase_C_sf"/>
</dbReference>
<evidence type="ECO:0000256" key="16">
    <source>
        <dbReference type="PIRSR" id="PIRSR016408-2"/>
    </source>
</evidence>
<feature type="domain" description="Phosphoacetylglucosamine mutase AMG1" evidence="21">
    <location>
        <begin position="181"/>
        <end position="287"/>
    </location>
</feature>
<sequence>MHSSDAIAAGAAKFPKPADRTFQYGTAGFRMKASLLDSVVYRVGLLAALRSRKLNGQTIGVMITASHNPPDDNGVKLGEMLEASWENHATTLANAKNEHALVETYELLTDNLNIKPEAKSRVVFARDTRASGPHLVTALVEALNATGTESTDCRVLTTPQLHYLTRCINTKGTVYEYGEPTEQGYYKKLAVAFNTAMQGAKFSGPVTVDCANGVGGPKLRELIKHLPSVSDGGVEIKVVNDDIVEPEKLNHLCGADYVKTGQRAPPSSQAAPLARCASLDGDADRIVYYFLDSDSTFRLLDGDRIATLAALFIGDLARSAGLGEKLKVGVVQTAYANGSSTAYIENDLRLPVVCTPTGVKHLHHAATKFDVGVYFEANGHGTVVFSDLALKRLFKYEPKSPAQSSSLNTLRALSHLINQTVGDALSDLLLVEVILAHKGWGPKEWDQTYTDLPNRLVRVEVADRNIFKTVDAERKLEKPEGVQALIDGLVGKYKQGRAFARASGTEDAVRVYAEASTRGEADDLAAKVAGIVKSAGV</sequence>
<feature type="binding site" evidence="17">
    <location>
        <position position="282"/>
    </location>
    <ligand>
        <name>Mg(2+)</name>
        <dbReference type="ChEBI" id="CHEBI:18420"/>
    </ligand>
</feature>
<evidence type="ECO:0000256" key="2">
    <source>
        <dbReference type="ARBA" id="ARBA00004865"/>
    </source>
</evidence>
<feature type="binding site" evidence="17">
    <location>
        <position position="284"/>
    </location>
    <ligand>
        <name>Mg(2+)</name>
        <dbReference type="ChEBI" id="CHEBI:18420"/>
    </ligand>
</feature>
<dbReference type="Pfam" id="PF02878">
    <property type="entry name" value="PGM_PMM_I"/>
    <property type="match status" value="2"/>
</dbReference>
<feature type="binding site" evidence="17">
    <location>
        <position position="280"/>
    </location>
    <ligand>
        <name>Mg(2+)</name>
        <dbReference type="ChEBI" id="CHEBI:18420"/>
    </ligand>
</feature>
<evidence type="ECO:0000259" key="19">
    <source>
        <dbReference type="Pfam" id="PF02878"/>
    </source>
</evidence>
<evidence type="ECO:0000313" key="23">
    <source>
        <dbReference type="Proteomes" id="UP000664521"/>
    </source>
</evidence>
<feature type="binding site" description="via phosphate group" evidence="17">
    <location>
        <position position="66"/>
    </location>
    <ligand>
        <name>Mg(2+)</name>
        <dbReference type="ChEBI" id="CHEBI:18420"/>
    </ligand>
</feature>
<keyword evidence="23" id="KW-1185">Reference proteome</keyword>
<evidence type="ECO:0000313" key="22">
    <source>
        <dbReference type="EMBL" id="CAF9909672.1"/>
    </source>
</evidence>
<dbReference type="GO" id="GO:0005975">
    <property type="term" value="P:carbohydrate metabolic process"/>
    <property type="evidence" value="ECO:0007669"/>
    <property type="project" value="InterPro"/>
</dbReference>
<dbReference type="EC" id="5.4.2.3" evidence="4 14"/>
<dbReference type="FunFam" id="3.40.120.10:FF:000013">
    <property type="entry name" value="Phosphoacetylglucosamine mutase"/>
    <property type="match status" value="1"/>
</dbReference>
<dbReference type="InterPro" id="IPR005844">
    <property type="entry name" value="A-D-PHexomutase_a/b/a-I"/>
</dbReference>
<feature type="domain" description="Phosphoacetylglucosamine mutase AMG1" evidence="20">
    <location>
        <begin position="301"/>
        <end position="440"/>
    </location>
</feature>
<dbReference type="FunFam" id="3.40.120.10:FF:000023">
    <property type="entry name" value="Phosphoacetylglucosamine mutase"/>
    <property type="match status" value="1"/>
</dbReference>
<feature type="active site" description="Phosphoserine intermediate" evidence="15">
    <location>
        <position position="66"/>
    </location>
</feature>
<name>A0A8H3EPD0_9LECA</name>
<dbReference type="PANTHER" id="PTHR45955">
    <property type="entry name" value="PHOSPHOACETYLGLUCOSAMINE MUTASE"/>
    <property type="match status" value="1"/>
</dbReference>
<feature type="binding site" evidence="16">
    <location>
        <position position="510"/>
    </location>
    <ligand>
        <name>substrate</name>
    </ligand>
</feature>
<evidence type="ECO:0000256" key="10">
    <source>
        <dbReference type="ARBA" id="ARBA00023316"/>
    </source>
</evidence>
<dbReference type="GO" id="GO:0071555">
    <property type="term" value="P:cell wall organization"/>
    <property type="evidence" value="ECO:0007669"/>
    <property type="project" value="UniProtKB-KW"/>
</dbReference>
<evidence type="ECO:0000256" key="12">
    <source>
        <dbReference type="ARBA" id="ARBA00032065"/>
    </source>
</evidence>
<comment type="pathway">
    <text evidence="2 14">Nucleotide-sugar biosynthesis; UDP-N-acetyl-alpha-D-glucosamine biosynthesis; N-acetyl-alpha-D-glucosamine 1-phosphate from alpha-D-glucosamine 6-phosphate (route I): step 2/2.</text>
</comment>
<feature type="domain" description="Alpha-D-phosphohexomutase alpha/beta/alpha" evidence="19">
    <location>
        <begin position="57"/>
        <end position="78"/>
    </location>
</feature>
<feature type="binding site" evidence="16">
    <location>
        <begin position="501"/>
        <end position="505"/>
    </location>
    <ligand>
        <name>substrate</name>
    </ligand>
</feature>
<evidence type="ECO:0000256" key="3">
    <source>
        <dbReference type="ARBA" id="ARBA00010231"/>
    </source>
</evidence>
<dbReference type="AlphaFoldDB" id="A0A8H3EPD0"/>
<accession>A0A8H3EPD0</accession>
<evidence type="ECO:0000259" key="18">
    <source>
        <dbReference type="Pfam" id="PF00408"/>
    </source>
</evidence>
<reference evidence="22" key="1">
    <citation type="submission" date="2021-03" db="EMBL/GenBank/DDBJ databases">
        <authorList>
            <person name="Tagirdzhanova G."/>
        </authorList>
    </citation>
    <scope>NUCLEOTIDE SEQUENCE</scope>
</reference>
<comment type="function">
    <text evidence="13 14">Catalyzes the conversion of GlcNAc-6-P into GlcNAc-1-P during the synthesis of uridine diphosphate/UDP-GlcNAc, which is a biosynthetic precursor of chitin and also supplies the amino sugars for N-linked oligosaccharides of glycoproteins.</text>
</comment>
<evidence type="ECO:0000256" key="7">
    <source>
        <dbReference type="ARBA" id="ARBA00022842"/>
    </source>
</evidence>
<evidence type="ECO:0000259" key="21">
    <source>
        <dbReference type="Pfam" id="PF21405"/>
    </source>
</evidence>
<dbReference type="CDD" id="cd03086">
    <property type="entry name" value="PGM3"/>
    <property type="match status" value="1"/>
</dbReference>
<dbReference type="Gene3D" id="3.40.120.10">
    <property type="entry name" value="Alpha-D-Glucose-1,6-Bisphosphate, subunit A, domain 3"/>
    <property type="match status" value="2"/>
</dbReference>
<dbReference type="EMBL" id="CAJPDS010000008">
    <property type="protein sequence ID" value="CAF9909672.1"/>
    <property type="molecule type" value="Genomic_DNA"/>
</dbReference>
<protein>
    <recommendedName>
        <fullName evidence="4 14">Phosphoacetylglucosamine mutase</fullName>
        <shortName evidence="14">PAGM</shortName>
        <ecNumber evidence="4 14">5.4.2.3</ecNumber>
    </recommendedName>
    <alternativeName>
        <fullName evidence="12 14">Acetylglucosamine phosphomutase</fullName>
    </alternativeName>
    <alternativeName>
        <fullName evidence="11 14">N-acetylglucosamine-phosphate mutase</fullName>
    </alternativeName>
</protein>
<dbReference type="OrthoDB" id="1928at2759"/>
<dbReference type="InterPro" id="IPR005843">
    <property type="entry name" value="A-D-PHexomutase_C"/>
</dbReference>
<evidence type="ECO:0000256" key="14">
    <source>
        <dbReference type="PIRNR" id="PIRNR016408"/>
    </source>
</evidence>
<dbReference type="FunFam" id="3.30.310.50:FF:000003">
    <property type="entry name" value="Phosphoacetylglucosamine mutase"/>
    <property type="match status" value="1"/>
</dbReference>
<dbReference type="PIRSF" id="PIRSF016408">
    <property type="entry name" value="PAGM"/>
    <property type="match status" value="1"/>
</dbReference>
<dbReference type="UniPathway" id="UPA00113">
    <property type="reaction ID" value="UER00530"/>
</dbReference>
<dbReference type="GO" id="GO:0004610">
    <property type="term" value="F:phosphoacetylglucosamine mutase activity"/>
    <property type="evidence" value="ECO:0007669"/>
    <property type="project" value="UniProtKB-UniRule"/>
</dbReference>
<organism evidence="22 23">
    <name type="scientific">Heterodermia speciosa</name>
    <dbReference type="NCBI Taxonomy" id="116794"/>
    <lineage>
        <taxon>Eukaryota</taxon>
        <taxon>Fungi</taxon>
        <taxon>Dikarya</taxon>
        <taxon>Ascomycota</taxon>
        <taxon>Pezizomycotina</taxon>
        <taxon>Lecanoromycetes</taxon>
        <taxon>OSLEUM clade</taxon>
        <taxon>Lecanoromycetidae</taxon>
        <taxon>Caliciales</taxon>
        <taxon>Physciaceae</taxon>
        <taxon>Heterodermia</taxon>
    </lineage>
</organism>
<evidence type="ECO:0000256" key="1">
    <source>
        <dbReference type="ARBA" id="ARBA00000558"/>
    </source>
</evidence>
<comment type="cofactor">
    <cofactor evidence="14 17">
        <name>Mg(2+)</name>
        <dbReference type="ChEBI" id="CHEBI:18420"/>
    </cofactor>
    <text evidence="14 17">Binds 1 Mg(2+) ion per subunit.</text>
</comment>
<dbReference type="InterPro" id="IPR049023">
    <property type="entry name" value="AMG1_II"/>
</dbReference>
<evidence type="ECO:0000256" key="17">
    <source>
        <dbReference type="PIRSR" id="PIRSR016408-3"/>
    </source>
</evidence>
<evidence type="ECO:0000256" key="9">
    <source>
        <dbReference type="ARBA" id="ARBA00023277"/>
    </source>
</evidence>
<dbReference type="Pfam" id="PF21405">
    <property type="entry name" value="AMG1_II"/>
    <property type="match status" value="1"/>
</dbReference>
<dbReference type="GO" id="GO:0000287">
    <property type="term" value="F:magnesium ion binding"/>
    <property type="evidence" value="ECO:0007669"/>
    <property type="project" value="InterPro"/>
</dbReference>
<evidence type="ECO:0000256" key="13">
    <source>
        <dbReference type="ARBA" id="ARBA00059527"/>
    </source>
</evidence>
<proteinExistence type="inferred from homology"/>
<dbReference type="Pfam" id="PF00408">
    <property type="entry name" value="PGM_PMM_IV"/>
    <property type="match status" value="1"/>
</dbReference>
<dbReference type="InterPro" id="IPR049022">
    <property type="entry name" value="AMG1_III"/>
</dbReference>
<keyword evidence="10" id="KW-0961">Cell wall biogenesis/degradation</keyword>
<dbReference type="SUPFAM" id="SSF55957">
    <property type="entry name" value="Phosphoglucomutase, C-terminal domain"/>
    <property type="match status" value="1"/>
</dbReference>
<dbReference type="Proteomes" id="UP000664521">
    <property type="component" value="Unassembled WGS sequence"/>
</dbReference>
<keyword evidence="7 14" id="KW-0460">Magnesium</keyword>
<dbReference type="PANTHER" id="PTHR45955:SF1">
    <property type="entry name" value="PHOSPHOACETYLGLUCOSAMINE MUTASE"/>
    <property type="match status" value="1"/>
</dbReference>
<comment type="similarity">
    <text evidence="3 14">Belongs to the phosphohexose mutase family.</text>
</comment>